<feature type="compositionally biased region" description="Basic and acidic residues" evidence="2">
    <location>
        <begin position="174"/>
        <end position="206"/>
    </location>
</feature>
<feature type="region of interest" description="Disordered" evidence="2">
    <location>
        <begin position="144"/>
        <end position="206"/>
    </location>
</feature>
<evidence type="ECO:0000256" key="2">
    <source>
        <dbReference type="SAM" id="MobiDB-lite"/>
    </source>
</evidence>
<organism evidence="3 4">
    <name type="scientific">Scytalidium lignicola</name>
    <name type="common">Hyphomycete</name>
    <dbReference type="NCBI Taxonomy" id="5539"/>
    <lineage>
        <taxon>Eukaryota</taxon>
        <taxon>Fungi</taxon>
        <taxon>Dikarya</taxon>
        <taxon>Ascomycota</taxon>
        <taxon>Pezizomycotina</taxon>
        <taxon>Leotiomycetes</taxon>
        <taxon>Leotiomycetes incertae sedis</taxon>
        <taxon>Scytalidium</taxon>
    </lineage>
</organism>
<dbReference type="Proteomes" id="UP000258309">
    <property type="component" value="Unassembled WGS sequence"/>
</dbReference>
<feature type="compositionally biased region" description="Basic and acidic residues" evidence="2">
    <location>
        <begin position="153"/>
        <end position="165"/>
    </location>
</feature>
<feature type="non-terminal residue" evidence="3">
    <location>
        <position position="727"/>
    </location>
</feature>
<gene>
    <name evidence="3" type="ORF">B7463_g44</name>
</gene>
<feature type="non-terminal residue" evidence="3">
    <location>
        <position position="1"/>
    </location>
</feature>
<evidence type="ECO:0008006" key="5">
    <source>
        <dbReference type="Google" id="ProtNLM"/>
    </source>
</evidence>
<dbReference type="AlphaFoldDB" id="A0A3E2HSN9"/>
<protein>
    <recommendedName>
        <fullName evidence="5">BZIP domain-containing protein</fullName>
    </recommendedName>
</protein>
<keyword evidence="4" id="KW-1185">Reference proteome</keyword>
<comment type="caution">
    <text evidence="3">The sequence shown here is derived from an EMBL/GenBank/DDBJ whole genome shotgun (WGS) entry which is preliminary data.</text>
</comment>
<name>A0A3E2HSN9_SCYLI</name>
<proteinExistence type="predicted"/>
<dbReference type="CDD" id="cd14688">
    <property type="entry name" value="bZIP_YAP"/>
    <property type="match status" value="1"/>
</dbReference>
<accession>A0A3E2HSN9</accession>
<evidence type="ECO:0000313" key="4">
    <source>
        <dbReference type="Proteomes" id="UP000258309"/>
    </source>
</evidence>
<sequence>MVEEYDHYSQQRRSTALEILTQAANMYSGAEHAELISNLGHGLNLPGGSNINDAHPISNNLLSTYHDSGMLSTTAMGSVESGFNISSSERNSYTDGTYQGIGAMSASYSNPLSVLSMESYDDGRAALVAREQHESRLRESAVASFPFGISSHPDNKANEKPESKPVQKKKRKTDHSNGEEDQEGSKKIRGRPRVDTQDETAADRRRTQIRMAQRAYRHRKESTIATLEQRVEKLLKTNEEMNAVFVALHDFAVSKGVLQREPEFGRKLLSSTEKMLILAKATSDENARQESKNDGDSEGTNHSGHDADPARQRRGRPSSKKQSPETTTGKLEPAGLTTSSSIWGGYIVTNSDEKEEDEIPLNVSHDESGYSLKHREPDVEVISRPTEDNASFPFDFDFMDLQQYRVELPPDLFSKDALGSGLPLPSSGAFSEFSFARRLHRTALERGYLIITSKTANPVAIQKIFGFCLLYETPAEITTRLKRLILGSKMDSLHNFRAPFYHIGDNGSHYPQQEHTVNDETTLKYGDHGRSMGPFLPPLSQFEEVYMNKSRCALPGYEGVFYDSYDIEGILHTIGIDIPPAADYVTCELDIQNFVDHFPASLIADRTAATTPNLESKTSDGKTPRDEVLDPGLFSSLLPFPLSKGFGDWEVDSDEKTPSANELIHSIIPAAATEKTSSLIPKRLVTINVQTLIEKLLVRCICLGRGPGCRISDIYSAIIAAIKAGYW</sequence>
<keyword evidence="1" id="KW-0175">Coiled coil</keyword>
<dbReference type="Gene3D" id="1.20.5.170">
    <property type="match status" value="1"/>
</dbReference>
<dbReference type="GO" id="GO:0003700">
    <property type="term" value="F:DNA-binding transcription factor activity"/>
    <property type="evidence" value="ECO:0007669"/>
    <property type="project" value="InterPro"/>
</dbReference>
<dbReference type="InterPro" id="IPR046347">
    <property type="entry name" value="bZIP_sf"/>
</dbReference>
<dbReference type="OrthoDB" id="3555317at2759"/>
<evidence type="ECO:0000313" key="3">
    <source>
        <dbReference type="EMBL" id="RFU36312.1"/>
    </source>
</evidence>
<dbReference type="SUPFAM" id="SSF57959">
    <property type="entry name" value="Leucine zipper domain"/>
    <property type="match status" value="1"/>
</dbReference>
<dbReference type="PANTHER" id="PTHR40618">
    <property type="entry name" value="B-ZIP TRANSCRIPTION FACTOR (EUROFUNG)-RELATED"/>
    <property type="match status" value="1"/>
</dbReference>
<evidence type="ECO:0000256" key="1">
    <source>
        <dbReference type="SAM" id="Coils"/>
    </source>
</evidence>
<feature type="compositionally biased region" description="Polar residues" evidence="2">
    <location>
        <begin position="320"/>
        <end position="329"/>
    </location>
</feature>
<dbReference type="PANTHER" id="PTHR40618:SF1">
    <property type="entry name" value="B-ZIP TRANSCRIPTION FACTOR (EUROFUNG)"/>
    <property type="match status" value="1"/>
</dbReference>
<dbReference type="STRING" id="5539.A0A3E2HSN9"/>
<feature type="coiled-coil region" evidence="1">
    <location>
        <begin position="217"/>
        <end position="244"/>
    </location>
</feature>
<dbReference type="OMA" id="FMNFFDF"/>
<dbReference type="EMBL" id="NCSJ02000001">
    <property type="protein sequence ID" value="RFU36312.1"/>
    <property type="molecule type" value="Genomic_DNA"/>
</dbReference>
<feature type="region of interest" description="Disordered" evidence="2">
    <location>
        <begin position="280"/>
        <end position="337"/>
    </location>
</feature>
<feature type="compositionally biased region" description="Basic and acidic residues" evidence="2">
    <location>
        <begin position="282"/>
        <end position="295"/>
    </location>
</feature>
<reference evidence="3 4" key="1">
    <citation type="submission" date="2018-05" db="EMBL/GenBank/DDBJ databases">
        <title>Draft genome sequence of Scytalidium lignicola DSM 105466, a ubiquitous saprotrophic fungus.</title>
        <authorList>
            <person name="Buettner E."/>
            <person name="Gebauer A.M."/>
            <person name="Hofrichter M."/>
            <person name="Liers C."/>
            <person name="Kellner H."/>
        </authorList>
    </citation>
    <scope>NUCLEOTIDE SEQUENCE [LARGE SCALE GENOMIC DNA]</scope>
    <source>
        <strain evidence="3 4">DSM 105466</strain>
    </source>
</reference>